<organism>
    <name type="scientific">Serpula lacrymans var. lacrymans (strain S7.9)</name>
    <name type="common">Dry rot fungus</name>
    <dbReference type="NCBI Taxonomy" id="578457"/>
    <lineage>
        <taxon>Eukaryota</taxon>
        <taxon>Fungi</taxon>
        <taxon>Dikarya</taxon>
        <taxon>Basidiomycota</taxon>
        <taxon>Agaricomycotina</taxon>
        <taxon>Agaricomycetes</taxon>
        <taxon>Agaricomycetidae</taxon>
        <taxon>Boletales</taxon>
        <taxon>Coniophorineae</taxon>
        <taxon>Serpulaceae</taxon>
        <taxon>Serpula</taxon>
    </lineage>
</organism>
<proteinExistence type="predicted"/>
<dbReference type="Proteomes" id="UP000008064">
    <property type="component" value="Unassembled WGS sequence"/>
</dbReference>
<dbReference type="AlphaFoldDB" id="F8NZF7"/>
<dbReference type="KEGG" id="sla:SERLADRAFT_362103"/>
<evidence type="ECO:0008006" key="2">
    <source>
        <dbReference type="Google" id="ProtNLM"/>
    </source>
</evidence>
<gene>
    <name evidence="1" type="ORF">SERLADRAFT_362103</name>
</gene>
<dbReference type="OrthoDB" id="3265815at2759"/>
<dbReference type="HOGENOM" id="CLU_051530_1_0_1"/>
<name>F8NZF7_SERL9</name>
<reference evidence="1" key="1">
    <citation type="submission" date="2011-04" db="EMBL/GenBank/DDBJ databases">
        <title>Evolution of plant cell wall degrading machinery underlies the functional diversity of forest fungi.</title>
        <authorList>
            <consortium name="US DOE Joint Genome Institute (JGI-PGF)"/>
            <person name="Eastwood D.C."/>
            <person name="Floudas D."/>
            <person name="Binder M."/>
            <person name="Majcherczyk A."/>
            <person name="Schneider P."/>
            <person name="Aerts A."/>
            <person name="Asiegbu F.O."/>
            <person name="Baker S.E."/>
            <person name="Barry K."/>
            <person name="Bendiksby M."/>
            <person name="Blumentritt M."/>
            <person name="Coutinho P.M."/>
            <person name="Cullen D."/>
            <person name="Cullen D."/>
            <person name="Gathman A."/>
            <person name="Goodell B."/>
            <person name="Henrissat B."/>
            <person name="Ihrmark K."/>
            <person name="Kauserud H."/>
            <person name="Kohler A."/>
            <person name="LaButti K."/>
            <person name="Lapidus A."/>
            <person name="Lavin J.L."/>
            <person name="Lee Y.-H."/>
            <person name="Lindquist E."/>
            <person name="Lilly W."/>
            <person name="Lucas S."/>
            <person name="Morin E."/>
            <person name="Murat C."/>
            <person name="Oguiza J.A."/>
            <person name="Park J."/>
            <person name="Pisabarro A.G."/>
            <person name="Riley R."/>
            <person name="Rosling A."/>
            <person name="Salamov A."/>
            <person name="Schmidt O."/>
            <person name="Schmutz J."/>
            <person name="Skrede I."/>
            <person name="Stenlid J."/>
            <person name="Wiebenga A."/>
            <person name="Xie X."/>
            <person name="Kues U."/>
            <person name="Hibbett D.S."/>
            <person name="Hoffmeister D."/>
            <person name="Hogberg N."/>
            <person name="Martin F."/>
            <person name="Grigoriev I.V."/>
            <person name="Watkinson S.C."/>
        </authorList>
    </citation>
    <scope>NUCLEOTIDE SEQUENCE</scope>
    <source>
        <strain evidence="1">S7.9</strain>
    </source>
</reference>
<sequence length="327" mass="35949">MTLYPLNLIRGHNNCWVPASVLIFAAFRPDFFLPLKSDEMTLGCAPFSGGLADDELSNSALLYPTPTPSPTDLAADSDAVASVSTTFFLGSSIDPLESDLIVSSSDAVLFYLHTHVILSASDNAFDFLLSAPPKSPSSDMLQNIIHVPEPSAVLNVVLHAIYNISCAHHAPSFHTLEAAVPSLRKYGMSLERYMSPSTPLYSLLLSHAPLYPLELYTLAASYDQHDLAASTSAHLLSTPLDSLTDDVARRIGARYLKRLFFLHIHRVSSLKHLLLPPPRPHPPTSTCDLEDQKPISRAWTLAAAYLVWDARPGMHIFIFIFILSFRV</sequence>
<dbReference type="EMBL" id="GL945435">
    <property type="protein sequence ID" value="EGO23977.1"/>
    <property type="molecule type" value="Genomic_DNA"/>
</dbReference>
<evidence type="ECO:0000313" key="1">
    <source>
        <dbReference type="EMBL" id="EGO23977.1"/>
    </source>
</evidence>
<accession>F8NZF7</accession>
<dbReference type="RefSeq" id="XP_007319739.1">
    <property type="nucleotide sequence ID" value="XM_007319677.1"/>
</dbReference>
<protein>
    <recommendedName>
        <fullName evidence="2">BTB domain-containing protein</fullName>
    </recommendedName>
</protein>
<dbReference type="GeneID" id="18809888"/>